<protein>
    <recommendedName>
        <fullName evidence="1">Aminotransferase</fullName>
        <ecNumber evidence="1">2.6.1.-</ecNumber>
    </recommendedName>
</protein>
<dbReference type="EC" id="2.6.1.-" evidence="1"/>
<dbReference type="PATRIC" id="fig|135735.6.peg.221"/>
<evidence type="ECO:0000313" key="3">
    <source>
        <dbReference type="EMBL" id="AKO90882.1"/>
    </source>
</evidence>
<comment type="similarity">
    <text evidence="1">Belongs to the class-I pyridoxal-phosphate-dependent aminotransferase family.</text>
</comment>
<dbReference type="AlphaFoldDB" id="A0A231S369"/>
<proteinExistence type="inferred from homology"/>
<dbReference type="GeneID" id="93703940"/>
<dbReference type="InterPro" id="IPR015421">
    <property type="entry name" value="PyrdxlP-dep_Trfase_major"/>
</dbReference>
<dbReference type="InterPro" id="IPR004838">
    <property type="entry name" value="NHTrfase_class1_PyrdxlP-BS"/>
</dbReference>
<dbReference type="RefSeq" id="WP_040059925.1">
    <property type="nucleotide sequence ID" value="NZ_CP011974.1"/>
</dbReference>
<dbReference type="Proteomes" id="UP000036202">
    <property type="component" value="Chromosome"/>
</dbReference>
<keyword evidence="4" id="KW-1185">Reference proteome</keyword>
<dbReference type="InterPro" id="IPR004839">
    <property type="entry name" value="Aminotransferase_I/II_large"/>
</dbReference>
<dbReference type="Pfam" id="PF00155">
    <property type="entry name" value="Aminotran_1_2"/>
    <property type="match status" value="1"/>
</dbReference>
<dbReference type="InterPro" id="IPR015424">
    <property type="entry name" value="PyrdxlP-dep_Trfase"/>
</dbReference>
<keyword evidence="1 3" id="KW-0032">Aminotransferase</keyword>
<dbReference type="SUPFAM" id="SSF53383">
    <property type="entry name" value="PLP-dependent transferases"/>
    <property type="match status" value="1"/>
</dbReference>
<dbReference type="PANTHER" id="PTHR42691">
    <property type="entry name" value="ASPARTATE AMINOTRANSFERASE YHDR-RELATED"/>
    <property type="match status" value="1"/>
</dbReference>
<dbReference type="KEGG" id="beo:BEH_01240"/>
<dbReference type="GO" id="GO:0030170">
    <property type="term" value="F:pyridoxal phosphate binding"/>
    <property type="evidence" value="ECO:0007669"/>
    <property type="project" value="InterPro"/>
</dbReference>
<keyword evidence="1 3" id="KW-0808">Transferase</keyword>
<dbReference type="CDD" id="cd00609">
    <property type="entry name" value="AAT_like"/>
    <property type="match status" value="1"/>
</dbReference>
<dbReference type="Gene3D" id="3.40.640.10">
    <property type="entry name" value="Type I PLP-dependent aspartate aminotransferase-like (Major domain)"/>
    <property type="match status" value="1"/>
</dbReference>
<reference evidence="3 4" key="1">
    <citation type="journal article" date="2015" name="PLoS ONE">
        <title>Genome Sequence of Bacillus endophyticus and Analysis of Its Companion Mechanism in the Ketogulonigenium vulgare-Bacillus Strain Consortium.</title>
        <authorList>
            <person name="Jia N."/>
            <person name="Du J."/>
            <person name="Ding M.Z."/>
            <person name="Gao F."/>
            <person name="Yuan Y.J."/>
        </authorList>
    </citation>
    <scope>NUCLEOTIDE SEQUENCE [LARGE SCALE GENOMIC DNA]</scope>
    <source>
        <strain evidence="3 4">Hbe603</strain>
    </source>
</reference>
<name>A0A231S369_9BACI</name>
<dbReference type="PROSITE" id="PS00105">
    <property type="entry name" value="AA_TRANSFER_CLASS_1"/>
    <property type="match status" value="1"/>
</dbReference>
<sequence length="393" mass="43768">MRVADLSKRIVANLENSSWIRKLFDEGNRLKKEFGEDQVFDFSLGNPVVEPPKSFTEALREEVKKGGHGYIPNQGLVEAREKVAEFISSRFSGNFSSKHIVMTVGAGGALNVALRSILNEGEEVIVLAPYFAEYKAYIENNGGKVVSCPLTEKFEIDIEAVKKAITPKTKGLILNTPHNPTGTALTQENVNELGELLKSCEKENSQSIYVLFDEPYSQLIYDEELADPFKAYHNIILASSFSKDLGIAGERLGYLVLDSNTPDVDLLTAAFVYCNRTLGFVNAPVLMQRAIASMDNLKVDASDYKKRRDLIVDILQEAGFDFMMPKGGFFVFPKSPIEDEVAFCQHAAEKYKILVVPSSGFGVKGYFRLSFSVSLDQIERSREAFIALYKDFA</sequence>
<comment type="cofactor">
    <cofactor evidence="1">
        <name>pyridoxal 5'-phosphate</name>
        <dbReference type="ChEBI" id="CHEBI:597326"/>
    </cofactor>
</comment>
<dbReference type="NCBIfam" id="NF005305">
    <property type="entry name" value="PRK06836.1"/>
    <property type="match status" value="1"/>
</dbReference>
<dbReference type="OrthoDB" id="9802328at2"/>
<accession>A0A0H4KA42</accession>
<organism evidence="3 4">
    <name type="scientific">Priestia filamentosa</name>
    <dbReference type="NCBI Taxonomy" id="1402861"/>
    <lineage>
        <taxon>Bacteria</taxon>
        <taxon>Bacillati</taxon>
        <taxon>Bacillota</taxon>
        <taxon>Bacilli</taxon>
        <taxon>Bacillales</taxon>
        <taxon>Bacillaceae</taxon>
        <taxon>Priestia</taxon>
    </lineage>
</organism>
<dbReference type="PANTHER" id="PTHR42691:SF1">
    <property type="entry name" value="ASPARTATE AMINOTRANSFERASE YHDR-RELATED"/>
    <property type="match status" value="1"/>
</dbReference>
<accession>A0A231S369</accession>
<evidence type="ECO:0000313" key="4">
    <source>
        <dbReference type="Proteomes" id="UP000036202"/>
    </source>
</evidence>
<reference evidence="4" key="2">
    <citation type="submission" date="2015-06" db="EMBL/GenBank/DDBJ databases">
        <title>Genome Sequence of Bacillus endophyticus and Analysis of its Companion Mechanism in the Ketogulonigenium vulgare-Bacillus strain Consortium.</title>
        <authorList>
            <person name="Jia N."/>
            <person name="Du J."/>
            <person name="Ding M.-Z."/>
            <person name="Gao F."/>
            <person name="Yuan Y.-J."/>
        </authorList>
    </citation>
    <scope>NUCLEOTIDE SEQUENCE [LARGE SCALE GENOMIC DNA]</scope>
    <source>
        <strain evidence="4">Hbe603</strain>
    </source>
</reference>
<feature type="domain" description="Aminotransferase class I/classII large" evidence="2">
    <location>
        <begin position="38"/>
        <end position="384"/>
    </location>
</feature>
<gene>
    <name evidence="3" type="ORF">BEH_01240</name>
</gene>
<dbReference type="GO" id="GO:0008483">
    <property type="term" value="F:transaminase activity"/>
    <property type="evidence" value="ECO:0007669"/>
    <property type="project" value="UniProtKB-KW"/>
</dbReference>
<dbReference type="EMBL" id="CP011974">
    <property type="protein sequence ID" value="AKO90882.1"/>
    <property type="molecule type" value="Genomic_DNA"/>
</dbReference>
<evidence type="ECO:0000259" key="2">
    <source>
        <dbReference type="Pfam" id="PF00155"/>
    </source>
</evidence>
<evidence type="ECO:0000256" key="1">
    <source>
        <dbReference type="RuleBase" id="RU000481"/>
    </source>
</evidence>